<dbReference type="Pfam" id="PF01494">
    <property type="entry name" value="FAD_binding_3"/>
    <property type="match status" value="1"/>
</dbReference>
<dbReference type="SUPFAM" id="SSF51905">
    <property type="entry name" value="FAD/NAD(P)-binding domain"/>
    <property type="match status" value="1"/>
</dbReference>
<dbReference type="PRINTS" id="PR00420">
    <property type="entry name" value="RNGMNOXGNASE"/>
</dbReference>
<evidence type="ECO:0000259" key="1">
    <source>
        <dbReference type="Pfam" id="PF01494"/>
    </source>
</evidence>
<evidence type="ECO:0000313" key="3">
    <source>
        <dbReference type="Proteomes" id="UP000179786"/>
    </source>
</evidence>
<accession>A0A1S1MQB3</accession>
<dbReference type="OrthoDB" id="6310849at2"/>
<proteinExistence type="predicted"/>
<dbReference type="InterPro" id="IPR036188">
    <property type="entry name" value="FAD/NAD-bd_sf"/>
</dbReference>
<dbReference type="Gene3D" id="3.30.9.100">
    <property type="match status" value="1"/>
</dbReference>
<gene>
    <name evidence="2" type="ORF">BET10_00595</name>
</gene>
<dbReference type="PANTHER" id="PTHR43747">
    <property type="entry name" value="FAD-BINDING PROTEIN"/>
    <property type="match status" value="1"/>
</dbReference>
<sequence>MRAETNQKTQIAIVGAGIAGCIAALALSKHFQVILLDKHTHPLAKAGECLPPAARRILKLLGIEHLLDNGPHLVSQGMLSYWGSSQPAVVDNLRNPDGLGWHLNRTQFETQLRLQCLRSGVQCIWPAKPITSKFHDNRWLLEYEHKQQTLSLSANVVIDASGRHSVFARQQGVTRKQYDKLVSIWLSAQFSVSKNMALISSSQRGWWYSAPIPSDQFGGAINNAQSRIVSWQLNAEQLQKQDHQDVEQFLQQARMTHGFKTLIEQLIPNTQTLHGLVAANTSKLEQVAGKQWYAIGDTAMSFDPLSSQGMYNAMASAMQLCDMLIHNGLHGRDTACHYQQQMDKVWQHYLHHKSLYYKQAGMMA</sequence>
<dbReference type="Gene3D" id="3.50.50.60">
    <property type="entry name" value="FAD/NAD(P)-binding domain"/>
    <property type="match status" value="1"/>
</dbReference>
<comment type="caution">
    <text evidence="2">The sequence shown here is derived from an EMBL/GenBank/DDBJ whole genome shotgun (WGS) entry which is preliminary data.</text>
</comment>
<dbReference type="GO" id="GO:0071949">
    <property type="term" value="F:FAD binding"/>
    <property type="evidence" value="ECO:0007669"/>
    <property type="project" value="InterPro"/>
</dbReference>
<reference evidence="2 3" key="1">
    <citation type="submission" date="2016-09" db="EMBL/GenBank/DDBJ databases">
        <title>Pseudoalteromonas amylolytica sp. nov., isolated from the surface seawater.</title>
        <authorList>
            <person name="Wu Y.-H."/>
            <person name="Cheng H."/>
            <person name="Jin X.-B."/>
            <person name="Wang C.-S."/>
            <person name="Xu X.-W."/>
        </authorList>
    </citation>
    <scope>NUCLEOTIDE SEQUENCE [LARGE SCALE GENOMIC DNA]</scope>
    <source>
        <strain evidence="2 3">JW1</strain>
    </source>
</reference>
<name>A0A1S1MQB3_9GAMM</name>
<dbReference type="InterPro" id="IPR050816">
    <property type="entry name" value="Flavin-dep_Halogenase_NPB"/>
</dbReference>
<dbReference type="PROSITE" id="PS51257">
    <property type="entry name" value="PROKAR_LIPOPROTEIN"/>
    <property type="match status" value="1"/>
</dbReference>
<dbReference type="EMBL" id="MKJU01000035">
    <property type="protein sequence ID" value="OHU87149.1"/>
    <property type="molecule type" value="Genomic_DNA"/>
</dbReference>
<dbReference type="InterPro" id="IPR002938">
    <property type="entry name" value="FAD-bd"/>
</dbReference>
<keyword evidence="3" id="KW-1185">Reference proteome</keyword>
<evidence type="ECO:0000313" key="2">
    <source>
        <dbReference type="EMBL" id="OHU87149.1"/>
    </source>
</evidence>
<feature type="domain" description="FAD-binding" evidence="1">
    <location>
        <begin position="8"/>
        <end position="326"/>
    </location>
</feature>
<dbReference type="Proteomes" id="UP000179786">
    <property type="component" value="Unassembled WGS sequence"/>
</dbReference>
<dbReference type="RefSeq" id="WP_070987657.1">
    <property type="nucleotide sequence ID" value="NZ_MKJU01000035.1"/>
</dbReference>
<organism evidence="2 3">
    <name type="scientific">Pseudoalteromonas amylolytica</name>
    <dbReference type="NCBI Taxonomy" id="1859457"/>
    <lineage>
        <taxon>Bacteria</taxon>
        <taxon>Pseudomonadati</taxon>
        <taxon>Pseudomonadota</taxon>
        <taxon>Gammaproteobacteria</taxon>
        <taxon>Alteromonadales</taxon>
        <taxon>Pseudoalteromonadaceae</taxon>
        <taxon>Pseudoalteromonas</taxon>
    </lineage>
</organism>
<dbReference type="AlphaFoldDB" id="A0A1S1MQB3"/>
<dbReference type="PANTHER" id="PTHR43747:SF1">
    <property type="entry name" value="SLR1998 PROTEIN"/>
    <property type="match status" value="1"/>
</dbReference>
<dbReference type="STRING" id="1859457.BET10_00595"/>
<protein>
    <recommendedName>
        <fullName evidence="1">FAD-binding domain-containing protein</fullName>
    </recommendedName>
</protein>